<evidence type="ECO:0000256" key="6">
    <source>
        <dbReference type="ARBA" id="ARBA00023224"/>
    </source>
</evidence>
<protein>
    <recommendedName>
        <fullName evidence="14">Methyl-accepting chemotaxis protein</fullName>
    </recommendedName>
</protein>
<reference evidence="13" key="1">
    <citation type="submission" date="2005-09" db="EMBL/GenBank/DDBJ databases">
        <title>Complete genome sequence of Clostridium kluyveri and comparative genomics of Clostridia species.</title>
        <authorList>
            <person name="Inui M."/>
            <person name="Nonaka H."/>
            <person name="Shinoda Y."/>
            <person name="Ikenaga Y."/>
            <person name="Abe M."/>
            <person name="Naito K."/>
            <person name="Vertes A.A."/>
            <person name="Yukawa H."/>
        </authorList>
    </citation>
    <scope>NUCLEOTIDE SEQUENCE [LARGE SCALE GENOMIC DNA]</scope>
    <source>
        <strain evidence="13">NBRC 12016</strain>
    </source>
</reference>
<evidence type="ECO:0000256" key="4">
    <source>
        <dbReference type="ARBA" id="ARBA00022989"/>
    </source>
</evidence>
<dbReference type="Gene3D" id="1.10.287.950">
    <property type="entry name" value="Methyl-accepting chemotaxis protein"/>
    <property type="match status" value="1"/>
</dbReference>
<evidence type="ECO:0000256" key="9">
    <source>
        <dbReference type="SAM" id="Phobius"/>
    </source>
</evidence>
<dbReference type="SMART" id="SM00283">
    <property type="entry name" value="MA"/>
    <property type="match status" value="1"/>
</dbReference>
<dbReference type="PROSITE" id="PS50885">
    <property type="entry name" value="HAMP"/>
    <property type="match status" value="1"/>
</dbReference>
<dbReference type="HOGENOM" id="CLU_000445_107_19_9"/>
<dbReference type="InterPro" id="IPR003660">
    <property type="entry name" value="HAMP_dom"/>
</dbReference>
<dbReference type="GO" id="GO:0005886">
    <property type="term" value="C:plasma membrane"/>
    <property type="evidence" value="ECO:0007669"/>
    <property type="project" value="UniProtKB-SubCell"/>
</dbReference>
<evidence type="ECO:0008006" key="14">
    <source>
        <dbReference type="Google" id="ProtNLM"/>
    </source>
</evidence>
<dbReference type="CDD" id="cd06225">
    <property type="entry name" value="HAMP"/>
    <property type="match status" value="1"/>
</dbReference>
<evidence type="ECO:0000256" key="7">
    <source>
        <dbReference type="ARBA" id="ARBA00029447"/>
    </source>
</evidence>
<dbReference type="PROSITE" id="PS50111">
    <property type="entry name" value="CHEMOTAXIS_TRANSDUC_2"/>
    <property type="match status" value="1"/>
</dbReference>
<keyword evidence="2" id="KW-1003">Cell membrane</keyword>
<dbReference type="SUPFAM" id="SSF58104">
    <property type="entry name" value="Methyl-accepting chemotaxis protein (MCP) signaling domain"/>
    <property type="match status" value="1"/>
</dbReference>
<comment type="subcellular location">
    <subcellularLocation>
        <location evidence="1">Cell membrane</location>
        <topology evidence="1">Multi-pass membrane protein</topology>
    </subcellularLocation>
</comment>
<evidence type="ECO:0000256" key="3">
    <source>
        <dbReference type="ARBA" id="ARBA00022692"/>
    </source>
</evidence>
<feature type="transmembrane region" description="Helical" evidence="9">
    <location>
        <begin position="295"/>
        <end position="317"/>
    </location>
</feature>
<keyword evidence="3 9" id="KW-0812">Transmembrane</keyword>
<dbReference type="Pfam" id="PF00015">
    <property type="entry name" value="MCPsignal"/>
    <property type="match status" value="1"/>
</dbReference>
<dbReference type="Pfam" id="PF17202">
    <property type="entry name" value="sCache_3_3"/>
    <property type="match status" value="1"/>
</dbReference>
<accession>B9DYT7</accession>
<keyword evidence="5 9" id="KW-0472">Membrane</keyword>
<dbReference type="SMART" id="SM00304">
    <property type="entry name" value="HAMP"/>
    <property type="match status" value="1"/>
</dbReference>
<evidence type="ECO:0000256" key="5">
    <source>
        <dbReference type="ARBA" id="ARBA00023136"/>
    </source>
</evidence>
<dbReference type="PANTHER" id="PTHR32089:SF112">
    <property type="entry name" value="LYSOZYME-LIKE PROTEIN-RELATED"/>
    <property type="match status" value="1"/>
</dbReference>
<feature type="domain" description="Methyl-accepting transducer" evidence="10">
    <location>
        <begin position="388"/>
        <end position="625"/>
    </location>
</feature>
<evidence type="ECO:0000313" key="12">
    <source>
        <dbReference type="EMBL" id="BAH05412.1"/>
    </source>
</evidence>
<dbReference type="SUPFAM" id="SSF103190">
    <property type="entry name" value="Sensory domain-like"/>
    <property type="match status" value="2"/>
</dbReference>
<keyword evidence="4 9" id="KW-1133">Transmembrane helix</keyword>
<feature type="transmembrane region" description="Helical" evidence="9">
    <location>
        <begin position="20"/>
        <end position="41"/>
    </location>
</feature>
<dbReference type="GO" id="GO:0007165">
    <property type="term" value="P:signal transduction"/>
    <property type="evidence" value="ECO:0007669"/>
    <property type="project" value="UniProtKB-KW"/>
</dbReference>
<evidence type="ECO:0000259" key="10">
    <source>
        <dbReference type="PROSITE" id="PS50111"/>
    </source>
</evidence>
<dbReference type="KEGG" id="ckr:CKR_0361"/>
<dbReference type="EMBL" id="AP009049">
    <property type="protein sequence ID" value="BAH05412.1"/>
    <property type="molecule type" value="Genomic_DNA"/>
</dbReference>
<dbReference type="PANTHER" id="PTHR32089">
    <property type="entry name" value="METHYL-ACCEPTING CHEMOTAXIS PROTEIN MCPB"/>
    <property type="match status" value="1"/>
</dbReference>
<name>B9DYT7_CLOK1</name>
<sequence length="675" mass="74165">MIFWRGFTVKINSISSKISLLMISFGIICSIMFFVIISVTVKNIISQDIQNDIKSKSVILNNNIEDLKQKALKATKWFENSPRLVSAFKNNDKKGALEVGKLALASFGIDYLVMTDVSGNVFIRAHEPDKYGDSIASQVNIQKALKGENSVGIEEGSLVKYSIRAGIPLKDDNGDIIGAVSLGYVLSKDEFVNNQKKIFNCDISIFSGNERIATTIKDRNGKSIDGSKLGNEDIINTVLKNGKNYHEQSIINGSKYYTMYMPIAGVSGKNSGMIFIGEKSDIVEQLIKKLSINQIGLIIPLVLIMILGVIFIFRSLVIKRVSNITAMLKDIAEGQGDLTKRVVISSEDEIGEMSNYFNLFIENIHSIIKKIICETDNMNKVVIESNRNIENFTYDIEDTSQTIQQLSAGIEETASSAEEITAISAEIEKSIEVIAEKAEQGAMSANEISNKAIELKNSSVELQADADKTRTDIRKTMDEALKKIKEVEKIKILSDAILNISSHTNLLALNASIEAARAGDAGKGFSVVAGEIQKLAEDSKNTVSKIQNTLDGIFKAVDNLAAISNSTLEYIETKVMNSYKESVSIGENYDKDAVYINEWATDLSTTSEQLLASIKSVSEAINEVSKANNSGSEGTNHIVQQILKIRDKGNKIQNESDHVKQSADSLKDLVVKFKV</sequence>
<feature type="domain" description="HAMP" evidence="11">
    <location>
        <begin position="315"/>
        <end position="369"/>
    </location>
</feature>
<proteinExistence type="inferred from homology"/>
<keyword evidence="6 8" id="KW-0807">Transducer</keyword>
<evidence type="ECO:0000313" key="13">
    <source>
        <dbReference type="Proteomes" id="UP000007969"/>
    </source>
</evidence>
<dbReference type="InterPro" id="IPR004089">
    <property type="entry name" value="MCPsignal_dom"/>
</dbReference>
<organism evidence="12 13">
    <name type="scientific">Clostridium kluyveri (strain NBRC 12016)</name>
    <dbReference type="NCBI Taxonomy" id="583346"/>
    <lineage>
        <taxon>Bacteria</taxon>
        <taxon>Bacillati</taxon>
        <taxon>Bacillota</taxon>
        <taxon>Clostridia</taxon>
        <taxon>Eubacteriales</taxon>
        <taxon>Clostridiaceae</taxon>
        <taxon>Clostridium</taxon>
    </lineage>
</organism>
<dbReference type="Gene3D" id="6.10.340.10">
    <property type="match status" value="1"/>
</dbReference>
<evidence type="ECO:0000256" key="2">
    <source>
        <dbReference type="ARBA" id="ARBA00022475"/>
    </source>
</evidence>
<dbReference type="Gene3D" id="3.30.450.20">
    <property type="entry name" value="PAS domain"/>
    <property type="match status" value="1"/>
</dbReference>
<evidence type="ECO:0000259" key="11">
    <source>
        <dbReference type="PROSITE" id="PS50885"/>
    </source>
</evidence>
<evidence type="ECO:0000256" key="8">
    <source>
        <dbReference type="PROSITE-ProRule" id="PRU00284"/>
    </source>
</evidence>
<dbReference type="InterPro" id="IPR029151">
    <property type="entry name" value="Sensor-like_sf"/>
</dbReference>
<dbReference type="InterPro" id="IPR033463">
    <property type="entry name" value="sCache_3"/>
</dbReference>
<evidence type="ECO:0000256" key="1">
    <source>
        <dbReference type="ARBA" id="ARBA00004651"/>
    </source>
</evidence>
<dbReference type="AlphaFoldDB" id="B9DYT7"/>
<dbReference type="Proteomes" id="UP000007969">
    <property type="component" value="Chromosome"/>
</dbReference>
<gene>
    <name evidence="12" type="ordered locus">CKR_0361</name>
</gene>
<comment type="similarity">
    <text evidence="7">Belongs to the methyl-accepting chemotaxis (MCP) protein family.</text>
</comment>
<dbReference type="Pfam" id="PF00672">
    <property type="entry name" value="HAMP"/>
    <property type="match status" value="1"/>
</dbReference>